<dbReference type="GO" id="GO:0046656">
    <property type="term" value="P:folic acid biosynthetic process"/>
    <property type="evidence" value="ECO:0007669"/>
    <property type="project" value="UniProtKB-KW"/>
</dbReference>
<evidence type="ECO:0000256" key="6">
    <source>
        <dbReference type="ARBA" id="ARBA00016919"/>
    </source>
</evidence>
<evidence type="ECO:0000313" key="15">
    <source>
        <dbReference type="Proteomes" id="UP000070063"/>
    </source>
</evidence>
<comment type="caution">
    <text evidence="14">The sequence shown here is derived from an EMBL/GenBank/DDBJ whole genome shotgun (WGS) entry which is preliminary data.</text>
</comment>
<evidence type="ECO:0000256" key="11">
    <source>
        <dbReference type="ARBA" id="ARBA00030193"/>
    </source>
</evidence>
<gene>
    <name evidence="14" type="ORF">HMPREF3225_02415</name>
</gene>
<evidence type="ECO:0000256" key="2">
    <source>
        <dbReference type="ARBA" id="ARBA00001946"/>
    </source>
</evidence>
<sequence>MLHNHFLRKQRVKKMTKTKIMGILNVTPDSFSDGGKYNSVDKAVARAKEMIDEGVDIIDVGGVSTRPGHTEVSLEEEMERVVPVVEQLVKLDVQISVDTYRSEVAEACLKLGATMINDQWAGLYDPKIFDVVSDYNAEIVLMHNGDGQREQPVVEEMLLSLLTQANKAEMAGIEKGNIWLDPGIGFAKSRSEEKEVMARLDELVATEYPVLLATSRKRFIKEMIGKETTPAERDEATAATTVYGIMKGIQAVRVHNVDLNVKLAQSIDFLKENEHERHHLS</sequence>
<dbReference type="PROSITE" id="PS50972">
    <property type="entry name" value="PTERIN_BINDING"/>
    <property type="match status" value="1"/>
</dbReference>
<dbReference type="SUPFAM" id="SSF51717">
    <property type="entry name" value="Dihydropteroate synthetase-like"/>
    <property type="match status" value="1"/>
</dbReference>
<dbReference type="EMBL" id="LRQI01000096">
    <property type="protein sequence ID" value="KXA36059.1"/>
    <property type="molecule type" value="Genomic_DNA"/>
</dbReference>
<keyword evidence="9 12" id="KW-0460">Magnesium</keyword>
<evidence type="ECO:0000313" key="14">
    <source>
        <dbReference type="EMBL" id="KXA36059.1"/>
    </source>
</evidence>
<keyword evidence="8 12" id="KW-0479">Metal-binding</keyword>
<dbReference type="Pfam" id="PF00809">
    <property type="entry name" value="Pterin_bind"/>
    <property type="match status" value="1"/>
</dbReference>
<comment type="pathway">
    <text evidence="3 12">Cofactor biosynthesis; tetrahydrofolate biosynthesis; 7,8-dihydrofolate from 2-amino-4-hydroxy-6-hydroxymethyl-7,8-dihydropteridine diphosphate and 4-aminobenzoate: step 1/2.</text>
</comment>
<keyword evidence="10 12" id="KW-0289">Folate biosynthesis</keyword>
<organism evidence="14 15">
    <name type="scientific">Staphylococcus lugdunensis</name>
    <dbReference type="NCBI Taxonomy" id="28035"/>
    <lineage>
        <taxon>Bacteria</taxon>
        <taxon>Bacillati</taxon>
        <taxon>Bacillota</taxon>
        <taxon>Bacilli</taxon>
        <taxon>Bacillales</taxon>
        <taxon>Staphylococcaceae</taxon>
        <taxon>Staphylococcus</taxon>
    </lineage>
</organism>
<comment type="similarity">
    <text evidence="4 12">Belongs to the DHPS family.</text>
</comment>
<protein>
    <recommendedName>
        <fullName evidence="6 12">Dihydropteroate synthase</fullName>
        <shortName evidence="12">DHPS</shortName>
        <ecNumber evidence="5 12">2.5.1.15</ecNumber>
    </recommendedName>
    <alternativeName>
        <fullName evidence="11 12">Dihydropteroate pyrophosphorylase</fullName>
    </alternativeName>
</protein>
<evidence type="ECO:0000256" key="12">
    <source>
        <dbReference type="RuleBase" id="RU361205"/>
    </source>
</evidence>
<dbReference type="CDD" id="cd00739">
    <property type="entry name" value="DHPS"/>
    <property type="match status" value="1"/>
</dbReference>
<feature type="domain" description="Pterin-binding" evidence="13">
    <location>
        <begin position="18"/>
        <end position="265"/>
    </location>
</feature>
<dbReference type="Proteomes" id="UP000070063">
    <property type="component" value="Unassembled WGS sequence"/>
</dbReference>
<dbReference type="AlphaFoldDB" id="A0ABD4EBC9"/>
<name>A0ABD4EBC9_STALU</name>
<evidence type="ECO:0000256" key="5">
    <source>
        <dbReference type="ARBA" id="ARBA00012458"/>
    </source>
</evidence>
<dbReference type="PROSITE" id="PS00793">
    <property type="entry name" value="DHPS_2"/>
    <property type="match status" value="1"/>
</dbReference>
<proteinExistence type="inferred from homology"/>
<dbReference type="InterPro" id="IPR045031">
    <property type="entry name" value="DHP_synth-like"/>
</dbReference>
<comment type="cofactor">
    <cofactor evidence="2 12">
        <name>Mg(2+)</name>
        <dbReference type="ChEBI" id="CHEBI:18420"/>
    </cofactor>
</comment>
<dbReference type="PANTHER" id="PTHR20941:SF1">
    <property type="entry name" value="FOLIC ACID SYNTHESIS PROTEIN FOL1"/>
    <property type="match status" value="1"/>
</dbReference>
<comment type="function">
    <text evidence="12">Catalyzes the condensation of para-aminobenzoate (pABA) with 6-hydroxymethyl-7,8-dihydropterin diphosphate (DHPt-PP) to form 7,8-dihydropteroate (H2Pte), the immediate precursor of folate derivatives.</text>
</comment>
<evidence type="ECO:0000256" key="3">
    <source>
        <dbReference type="ARBA" id="ARBA00004763"/>
    </source>
</evidence>
<evidence type="ECO:0000259" key="13">
    <source>
        <dbReference type="PROSITE" id="PS50972"/>
    </source>
</evidence>
<dbReference type="NCBIfam" id="TIGR01496">
    <property type="entry name" value="DHPS"/>
    <property type="match status" value="1"/>
</dbReference>
<keyword evidence="7 12" id="KW-0808">Transferase</keyword>
<reference evidence="14 15" key="1">
    <citation type="submission" date="2016-01" db="EMBL/GenBank/DDBJ databases">
        <authorList>
            <person name="Mitreva M."/>
            <person name="Pepin K.H."/>
            <person name="Mihindukulasuriya K.A."/>
            <person name="Fulton R."/>
            <person name="Fronick C."/>
            <person name="O'Laughlin M."/>
            <person name="Miner T."/>
            <person name="Herter B."/>
            <person name="Rosa B.A."/>
            <person name="Cordes M."/>
            <person name="Tomlinson C."/>
            <person name="Wollam A."/>
            <person name="Palsikar V.B."/>
            <person name="Mardis E.R."/>
            <person name="Wilson R.K."/>
        </authorList>
    </citation>
    <scope>NUCLEOTIDE SEQUENCE [LARGE SCALE GENOMIC DNA]</scope>
    <source>
        <strain evidence="14 15">MJR7738</strain>
    </source>
</reference>
<comment type="catalytic activity">
    <reaction evidence="1">
        <text>(7,8-dihydropterin-6-yl)methyl diphosphate + 4-aminobenzoate = 7,8-dihydropteroate + diphosphate</text>
        <dbReference type="Rhea" id="RHEA:19949"/>
        <dbReference type="ChEBI" id="CHEBI:17836"/>
        <dbReference type="ChEBI" id="CHEBI:17839"/>
        <dbReference type="ChEBI" id="CHEBI:33019"/>
        <dbReference type="ChEBI" id="CHEBI:72950"/>
        <dbReference type="EC" id="2.5.1.15"/>
    </reaction>
</comment>
<dbReference type="PANTHER" id="PTHR20941">
    <property type="entry name" value="FOLATE SYNTHESIS PROTEINS"/>
    <property type="match status" value="1"/>
</dbReference>
<evidence type="ECO:0000256" key="10">
    <source>
        <dbReference type="ARBA" id="ARBA00022909"/>
    </source>
</evidence>
<dbReference type="InterPro" id="IPR011005">
    <property type="entry name" value="Dihydropteroate_synth-like_sf"/>
</dbReference>
<dbReference type="GO" id="GO:0004156">
    <property type="term" value="F:dihydropteroate synthase activity"/>
    <property type="evidence" value="ECO:0007669"/>
    <property type="project" value="UniProtKB-EC"/>
</dbReference>
<evidence type="ECO:0000256" key="1">
    <source>
        <dbReference type="ARBA" id="ARBA00000012"/>
    </source>
</evidence>
<evidence type="ECO:0000256" key="7">
    <source>
        <dbReference type="ARBA" id="ARBA00022679"/>
    </source>
</evidence>
<dbReference type="GO" id="GO:0046872">
    <property type="term" value="F:metal ion binding"/>
    <property type="evidence" value="ECO:0007669"/>
    <property type="project" value="UniProtKB-KW"/>
</dbReference>
<evidence type="ECO:0000256" key="4">
    <source>
        <dbReference type="ARBA" id="ARBA00009503"/>
    </source>
</evidence>
<dbReference type="PROSITE" id="PS00792">
    <property type="entry name" value="DHPS_1"/>
    <property type="match status" value="1"/>
</dbReference>
<accession>A0ABD4EBC9</accession>
<evidence type="ECO:0000256" key="9">
    <source>
        <dbReference type="ARBA" id="ARBA00022842"/>
    </source>
</evidence>
<dbReference type="InterPro" id="IPR006390">
    <property type="entry name" value="DHP_synth_dom"/>
</dbReference>
<evidence type="ECO:0000256" key="8">
    <source>
        <dbReference type="ARBA" id="ARBA00022723"/>
    </source>
</evidence>
<dbReference type="Gene3D" id="3.20.20.20">
    <property type="entry name" value="Dihydropteroate synthase-like"/>
    <property type="match status" value="1"/>
</dbReference>
<dbReference type="FunFam" id="3.20.20.20:FF:000010">
    <property type="entry name" value="Dihydropteroate synthase"/>
    <property type="match status" value="1"/>
</dbReference>
<dbReference type="InterPro" id="IPR000489">
    <property type="entry name" value="Pterin-binding_dom"/>
</dbReference>
<dbReference type="EC" id="2.5.1.15" evidence="5 12"/>